<reference evidence="1" key="1">
    <citation type="journal article" date="2021" name="PeerJ">
        <title>Extensive microbial diversity within the chicken gut microbiome revealed by metagenomics and culture.</title>
        <authorList>
            <person name="Gilroy R."/>
            <person name="Ravi A."/>
            <person name="Getino M."/>
            <person name="Pursley I."/>
            <person name="Horton D.L."/>
            <person name="Alikhan N.F."/>
            <person name="Baker D."/>
            <person name="Gharbi K."/>
            <person name="Hall N."/>
            <person name="Watson M."/>
            <person name="Adriaenssens E.M."/>
            <person name="Foster-Nyarko E."/>
            <person name="Jarju S."/>
            <person name="Secka A."/>
            <person name="Antonio M."/>
            <person name="Oren A."/>
            <person name="Chaudhuri R.R."/>
            <person name="La Ragione R."/>
            <person name="Hildebrand F."/>
            <person name="Pallen M.J."/>
        </authorList>
    </citation>
    <scope>NUCLEOTIDE SEQUENCE</scope>
    <source>
        <strain evidence="1">CHK179-5677</strain>
    </source>
</reference>
<evidence type="ECO:0000313" key="1">
    <source>
        <dbReference type="EMBL" id="HJG87266.1"/>
    </source>
</evidence>
<dbReference type="EMBL" id="DYUC01000096">
    <property type="protein sequence ID" value="HJG87266.1"/>
    <property type="molecule type" value="Genomic_DNA"/>
</dbReference>
<dbReference type="AlphaFoldDB" id="A0A921MNQ1"/>
<comment type="caution">
    <text evidence="1">The sequence shown here is derived from an EMBL/GenBank/DDBJ whole genome shotgun (WGS) entry which is preliminary data.</text>
</comment>
<accession>A0A921MNQ1</accession>
<gene>
    <name evidence="1" type="ORF">K8V01_09640</name>
</gene>
<organism evidence="1 2">
    <name type="scientific">Pseudoflavonifractor capillosus</name>
    <dbReference type="NCBI Taxonomy" id="106588"/>
    <lineage>
        <taxon>Bacteria</taxon>
        <taxon>Bacillati</taxon>
        <taxon>Bacillota</taxon>
        <taxon>Clostridia</taxon>
        <taxon>Eubacteriales</taxon>
        <taxon>Oscillospiraceae</taxon>
        <taxon>Pseudoflavonifractor</taxon>
    </lineage>
</organism>
<dbReference type="RefSeq" id="WP_294534857.1">
    <property type="nucleotide sequence ID" value="NZ_DYUC01000096.1"/>
</dbReference>
<dbReference type="Proteomes" id="UP000760668">
    <property type="component" value="Unassembled WGS sequence"/>
</dbReference>
<sequence length="87" mass="9818">MYLHLGQSVVVPYRDIIGLFDLDNASSSHLTRKFLERAEKEGRVEAVGDDIPKSFVVCGDKRRGQTVYLSQMATATLLRRAENNSFE</sequence>
<reference evidence="1" key="2">
    <citation type="submission" date="2021-09" db="EMBL/GenBank/DDBJ databases">
        <authorList>
            <person name="Gilroy R."/>
        </authorList>
    </citation>
    <scope>NUCLEOTIDE SEQUENCE</scope>
    <source>
        <strain evidence="1">CHK179-5677</strain>
    </source>
</reference>
<protein>
    <submittedName>
        <fullName evidence="1">DUF370 domain-containing protein</fullName>
    </submittedName>
</protein>
<name>A0A921MNQ1_9FIRM</name>
<proteinExistence type="predicted"/>
<dbReference type="NCBIfam" id="NF046065">
    <property type="entry name" value="MtxRegRemB"/>
    <property type="match status" value="1"/>
</dbReference>
<evidence type="ECO:0000313" key="2">
    <source>
        <dbReference type="Proteomes" id="UP000760668"/>
    </source>
</evidence>